<proteinExistence type="predicted"/>
<dbReference type="PANTHER" id="PTHR33332">
    <property type="entry name" value="REVERSE TRANSCRIPTASE DOMAIN-CONTAINING PROTEIN"/>
    <property type="match status" value="1"/>
</dbReference>
<accession>A0A913YLD8</accession>
<organism evidence="1 2">
    <name type="scientific">Exaiptasia diaphana</name>
    <name type="common">Tropical sea anemone</name>
    <name type="synonym">Aiptasia pulchella</name>
    <dbReference type="NCBI Taxonomy" id="2652724"/>
    <lineage>
        <taxon>Eukaryota</taxon>
        <taxon>Metazoa</taxon>
        <taxon>Cnidaria</taxon>
        <taxon>Anthozoa</taxon>
        <taxon>Hexacorallia</taxon>
        <taxon>Actiniaria</taxon>
        <taxon>Aiptasiidae</taxon>
        <taxon>Exaiptasia</taxon>
    </lineage>
</organism>
<keyword evidence="2" id="KW-1185">Reference proteome</keyword>
<protein>
    <recommendedName>
        <fullName evidence="3">Reverse transcriptase domain-containing protein</fullName>
    </recommendedName>
</protein>
<name>A0A913YLD8_EXADI</name>
<dbReference type="GeneID" id="114575494"/>
<evidence type="ECO:0000313" key="2">
    <source>
        <dbReference type="Proteomes" id="UP000887567"/>
    </source>
</evidence>
<evidence type="ECO:0000313" key="1">
    <source>
        <dbReference type="EnsemblMetazoa" id="XP_028516270.1"/>
    </source>
</evidence>
<dbReference type="Proteomes" id="UP000887567">
    <property type="component" value="Unplaced"/>
</dbReference>
<evidence type="ECO:0008006" key="3">
    <source>
        <dbReference type="Google" id="ProtNLM"/>
    </source>
</evidence>
<dbReference type="OrthoDB" id="419189at2759"/>
<dbReference type="RefSeq" id="XP_028516270.1">
    <property type="nucleotide sequence ID" value="XM_028660469.1"/>
</dbReference>
<dbReference type="OMA" id="HTHGEAG"/>
<reference evidence="1" key="1">
    <citation type="submission" date="2022-11" db="UniProtKB">
        <authorList>
            <consortium name="EnsemblMetazoa"/>
        </authorList>
    </citation>
    <scope>IDENTIFICATION</scope>
</reference>
<sequence length="248" mass="28587">MYLIPLGDIARNHGVRFHAYADDCQLYISFSKVTVPTIKSKMENLLVDVKKWMTTNMLKLNDDKTEIIALDGPRRTPVELQSLKVGDEAMFHSMVTSKLDYCNAILYGLPPEAALKYLTRVQRMSARLIAERGKHDHITEIIKQLHWLPIRQRIHYKVLVLTFKSINGSAPSYLEEIVTKRPLKRTRADGNNDLVIPVIKHETFGGRSFAYCGPKLWNSLPKELKNCKDINIFKKLLKTFLFKQAYEP</sequence>
<dbReference type="AlphaFoldDB" id="A0A913YLD8"/>
<dbReference type="KEGG" id="epa:114575494"/>
<dbReference type="EnsemblMetazoa" id="XM_028660469.1">
    <property type="protein sequence ID" value="XP_028516270.1"/>
    <property type="gene ID" value="LOC114575494"/>
</dbReference>